<name>A0ABV7PGR4_9BURK</name>
<evidence type="ECO:0000256" key="1">
    <source>
        <dbReference type="SAM" id="SignalP"/>
    </source>
</evidence>
<feature type="signal peptide" evidence="1">
    <location>
        <begin position="1"/>
        <end position="21"/>
    </location>
</feature>
<evidence type="ECO:0000313" key="3">
    <source>
        <dbReference type="Proteomes" id="UP001595665"/>
    </source>
</evidence>
<gene>
    <name evidence="2" type="ORF">ACFOPH_02290</name>
</gene>
<organism evidence="2 3">
    <name type="scientific">Massilia haematophila</name>
    <dbReference type="NCBI Taxonomy" id="457923"/>
    <lineage>
        <taxon>Bacteria</taxon>
        <taxon>Pseudomonadati</taxon>
        <taxon>Pseudomonadota</taxon>
        <taxon>Betaproteobacteria</taxon>
        <taxon>Burkholderiales</taxon>
        <taxon>Oxalobacteraceae</taxon>
        <taxon>Telluria group</taxon>
        <taxon>Massilia</taxon>
    </lineage>
</organism>
<accession>A0ABV7PGR4</accession>
<keyword evidence="3" id="KW-1185">Reference proteome</keyword>
<evidence type="ECO:0000313" key="2">
    <source>
        <dbReference type="EMBL" id="MFC3457082.1"/>
    </source>
</evidence>
<dbReference type="RefSeq" id="WP_312552019.1">
    <property type="nucleotide sequence ID" value="NZ_JBHRVV010000001.1"/>
</dbReference>
<reference evidence="3" key="1">
    <citation type="journal article" date="2019" name="Int. J. Syst. Evol. Microbiol.">
        <title>The Global Catalogue of Microorganisms (GCM) 10K type strain sequencing project: providing services to taxonomists for standard genome sequencing and annotation.</title>
        <authorList>
            <consortium name="The Broad Institute Genomics Platform"/>
            <consortium name="The Broad Institute Genome Sequencing Center for Infectious Disease"/>
            <person name="Wu L."/>
            <person name="Ma J."/>
        </authorList>
    </citation>
    <scope>NUCLEOTIDE SEQUENCE [LARGE SCALE GENOMIC DNA]</scope>
    <source>
        <strain evidence="3">CCM 7480</strain>
    </source>
</reference>
<proteinExistence type="predicted"/>
<protein>
    <submittedName>
        <fullName evidence="2">Uncharacterized protein</fullName>
    </submittedName>
</protein>
<keyword evidence="1" id="KW-0732">Signal</keyword>
<dbReference type="Proteomes" id="UP001595665">
    <property type="component" value="Unassembled WGS sequence"/>
</dbReference>
<feature type="chain" id="PRO_5047184804" evidence="1">
    <location>
        <begin position="22"/>
        <end position="51"/>
    </location>
</feature>
<dbReference type="EMBL" id="JBHRVV010000001">
    <property type="protein sequence ID" value="MFC3457082.1"/>
    <property type="molecule type" value="Genomic_DNA"/>
</dbReference>
<sequence length="51" mass="5982">MKRKFALFLFALGLGISAAHAGDPDRCWKFYQVCDPFLYDCWEQYEICLNS</sequence>
<comment type="caution">
    <text evidence="2">The sequence shown here is derived from an EMBL/GenBank/DDBJ whole genome shotgun (WGS) entry which is preliminary data.</text>
</comment>